<accession>A0AAD4CK35</accession>
<dbReference type="InterPro" id="IPR001242">
    <property type="entry name" value="Condensation_dom"/>
</dbReference>
<dbReference type="NCBIfam" id="TIGR01733">
    <property type="entry name" value="AA-adenyl-dom"/>
    <property type="match status" value="4"/>
</dbReference>
<evidence type="ECO:0000256" key="4">
    <source>
        <dbReference type="ARBA" id="ARBA00029454"/>
    </source>
</evidence>
<dbReference type="Pfam" id="PF00550">
    <property type="entry name" value="PP-binding"/>
    <property type="match status" value="4"/>
</dbReference>
<dbReference type="NCBIfam" id="NF003417">
    <property type="entry name" value="PRK04813.1"/>
    <property type="match status" value="4"/>
</dbReference>
<feature type="domain" description="Carrier" evidence="5">
    <location>
        <begin position="595"/>
        <end position="671"/>
    </location>
</feature>
<dbReference type="GO" id="GO:0016874">
    <property type="term" value="F:ligase activity"/>
    <property type="evidence" value="ECO:0007669"/>
    <property type="project" value="UniProtKB-KW"/>
</dbReference>
<evidence type="ECO:0000256" key="2">
    <source>
        <dbReference type="ARBA" id="ARBA00022553"/>
    </source>
</evidence>
<dbReference type="GO" id="GO:0005737">
    <property type="term" value="C:cytoplasm"/>
    <property type="evidence" value="ECO:0007669"/>
    <property type="project" value="TreeGrafter"/>
</dbReference>
<dbReference type="PANTHER" id="PTHR45527:SF1">
    <property type="entry name" value="FATTY ACID SYNTHASE"/>
    <property type="match status" value="1"/>
</dbReference>
<dbReference type="Gene3D" id="3.30.300.30">
    <property type="match status" value="4"/>
</dbReference>
<reference evidence="6" key="2">
    <citation type="submission" date="2020-02" db="EMBL/GenBank/DDBJ databases">
        <authorList>
            <person name="Gilchrist C.L.M."/>
            <person name="Chooi Y.-H."/>
        </authorList>
    </citation>
    <scope>NUCLEOTIDE SEQUENCE</scope>
    <source>
        <strain evidence="6">MST-FP2251</strain>
    </source>
</reference>
<dbReference type="Gene3D" id="3.30.559.30">
    <property type="entry name" value="Nonribosomal peptide synthetase, condensation domain"/>
    <property type="match status" value="4"/>
</dbReference>
<evidence type="ECO:0000256" key="1">
    <source>
        <dbReference type="ARBA" id="ARBA00022450"/>
    </source>
</evidence>
<reference evidence="6" key="1">
    <citation type="journal article" date="2019" name="Beilstein J. Org. Chem.">
        <title>Nanangenines: drimane sesquiterpenoids as the dominant metabolite cohort of a novel Australian fungus, Aspergillus nanangensis.</title>
        <authorList>
            <person name="Lacey H.J."/>
            <person name="Gilchrist C.L.M."/>
            <person name="Crombie A."/>
            <person name="Kalaitzis J.A."/>
            <person name="Vuong D."/>
            <person name="Rutledge P.J."/>
            <person name="Turner P."/>
            <person name="Pitt J.I."/>
            <person name="Lacey E."/>
            <person name="Chooi Y.H."/>
            <person name="Piggott A.M."/>
        </authorList>
    </citation>
    <scope>NUCLEOTIDE SEQUENCE</scope>
    <source>
        <strain evidence="6">MST-FP2251</strain>
    </source>
</reference>
<keyword evidence="3" id="KW-0436">Ligase</keyword>
<evidence type="ECO:0000259" key="5">
    <source>
        <dbReference type="PROSITE" id="PS50075"/>
    </source>
</evidence>
<organism evidence="6 7">
    <name type="scientific">Aspergillus nanangensis</name>
    <dbReference type="NCBI Taxonomy" id="2582783"/>
    <lineage>
        <taxon>Eukaryota</taxon>
        <taxon>Fungi</taxon>
        <taxon>Dikarya</taxon>
        <taxon>Ascomycota</taxon>
        <taxon>Pezizomycotina</taxon>
        <taxon>Eurotiomycetes</taxon>
        <taxon>Eurotiomycetidae</taxon>
        <taxon>Eurotiales</taxon>
        <taxon>Aspergillaceae</taxon>
        <taxon>Aspergillus</taxon>
        <taxon>Aspergillus subgen. Circumdati</taxon>
    </lineage>
</organism>
<evidence type="ECO:0000313" key="7">
    <source>
        <dbReference type="Proteomes" id="UP001194746"/>
    </source>
</evidence>
<dbReference type="GO" id="GO:1904091">
    <property type="term" value="F:non-ribosomal peptide synthetase activity"/>
    <property type="evidence" value="ECO:0007669"/>
    <property type="project" value="UniProtKB-ARBA"/>
</dbReference>
<dbReference type="PANTHER" id="PTHR45527">
    <property type="entry name" value="NONRIBOSOMAL PEPTIDE SYNTHETASE"/>
    <property type="match status" value="1"/>
</dbReference>
<dbReference type="InterPro" id="IPR006162">
    <property type="entry name" value="Ppantetheine_attach_site"/>
</dbReference>
<dbReference type="Gene3D" id="3.30.559.10">
    <property type="entry name" value="Chloramphenicol acetyltransferase-like domain"/>
    <property type="match status" value="4"/>
</dbReference>
<dbReference type="InterPro" id="IPR020845">
    <property type="entry name" value="AMP-binding_CS"/>
</dbReference>
<dbReference type="InterPro" id="IPR000873">
    <property type="entry name" value="AMP-dep_synth/lig_dom"/>
</dbReference>
<dbReference type="PROSITE" id="PS50075">
    <property type="entry name" value="CARRIER"/>
    <property type="match status" value="4"/>
</dbReference>
<evidence type="ECO:0000313" key="6">
    <source>
        <dbReference type="EMBL" id="KAF9887737.1"/>
    </source>
</evidence>
<dbReference type="FunFam" id="3.30.300.30:FF:000015">
    <property type="entry name" value="Nonribosomal peptide synthase SidD"/>
    <property type="match status" value="4"/>
</dbReference>
<dbReference type="CDD" id="cd05918">
    <property type="entry name" value="A_NRPS_SidN3_like"/>
    <property type="match status" value="4"/>
</dbReference>
<dbReference type="PROSITE" id="PS00012">
    <property type="entry name" value="PHOSPHOPANTETHEINE"/>
    <property type="match status" value="1"/>
</dbReference>
<dbReference type="SMART" id="SM01294">
    <property type="entry name" value="PKS_PP_betabranch"/>
    <property type="match status" value="1"/>
</dbReference>
<dbReference type="InterPro" id="IPR036736">
    <property type="entry name" value="ACP-like_sf"/>
</dbReference>
<dbReference type="SUPFAM" id="SSF47336">
    <property type="entry name" value="ACP-like"/>
    <property type="match status" value="4"/>
</dbReference>
<dbReference type="Gene3D" id="1.10.1200.10">
    <property type="entry name" value="ACP-like"/>
    <property type="match status" value="4"/>
</dbReference>
<dbReference type="InterPro" id="IPR020806">
    <property type="entry name" value="PKS_PP-bd"/>
</dbReference>
<dbReference type="FunFam" id="1.10.1200.10:FF:000005">
    <property type="entry name" value="Nonribosomal peptide synthetase 1"/>
    <property type="match status" value="3"/>
</dbReference>
<dbReference type="Gene3D" id="3.40.50.12780">
    <property type="entry name" value="N-terminal domain of ligase-like"/>
    <property type="match status" value="4"/>
</dbReference>
<gene>
    <name evidence="6" type="ORF">FE257_009690</name>
</gene>
<dbReference type="Pfam" id="PF00668">
    <property type="entry name" value="Condensation"/>
    <property type="match status" value="4"/>
</dbReference>
<comment type="caution">
    <text evidence="6">The sequence shown here is derived from an EMBL/GenBank/DDBJ whole genome shotgun (WGS) entry which is preliminary data.</text>
</comment>
<dbReference type="GO" id="GO:0043041">
    <property type="term" value="P:amino acid activation for nonribosomal peptide biosynthetic process"/>
    <property type="evidence" value="ECO:0007669"/>
    <property type="project" value="TreeGrafter"/>
</dbReference>
<sequence>MTILFDNVNGGDQRTRPPIDSDALDMAMLEQLKAWNPQVPEACDSLVHELIQQRCVEQPEAPAVCGWDGDLTYLELDTAATSAAEVLASQGDIRPETFIPIYFEKSRWAVVAILAVLKAGAAFVLLDPAHPIKRLKEICISVGAEIIITSTKRAEHATKLVSNVLVVDENTVNWEAPRPMARSLPRGTTESKPENAAYVALTSGSTGTPKAVVNTHRSFCTAALGHGALQGLSPSSRVLQFASYAFATSIREILTTLLFGATICIPSEHDRRENLGDAVQNLRVNWASLSPSVARTVEPDEVPGLKTLLLAGEAATNHDLRRWTPYVSLFCCYGQSECGATSSVYAVPRLDGRPRIIGRGTAGALIWIVDAEDPERLAPIGSVGELLVHGPVVARGYLGGHQMKTVQTFIDAPSWMDRILPVSGSRERLFRTGDLGRYVEDGLIEYVGRKDTQVKLHGQRLEVEEVEHHLRQCLYNKAQDVAVDVITPIDDNESSCLVAFIACTSQGTLRSSEPEPGPWLMNPTDEFRSMAETAKAQLQEQLPLYMVPTCFLPARSLPLAASGKLNRRHLRERGNAMTHRELQLHEYRAMMTTDRPTTEMEKTLQRLWAEVLRLPVDTIGLHDNFWTLGGNSIRAMKLAGLARRHGLSILVGDFWAQPTLREMAGRATSYDELDIELTPFSLLDGEQSQRESLVQSVRQQCGMEESQVEDIYPCTALQAGLVALSAKRPGAYMLAYEYELPPDIDIGRLQAAWAATIKANPILRTRIVLASDGKLYQVVLREHEIPWDTRRSGQAIPSAWQHWQLGQRLIRLALSGSGDQTASFTLLLHHTVTDGWAISLLMEQVQSAYSGSALRPKPFNGFIHYLLRRVQMDHFDAFWKNRLSALHACSFPEFPSPNYDPMPSLMGERVIPLDNTTTNRENQSLAARLQLSWAAVVATYTDSPDVVFGITVSGRGAPVVGIEEMTGPTIATLPFRLVLSATETVKNAINRVQTQSAETIPFEQAGLQRISRLGSDAAAACQFQSLLVIQPAREKSPALFAKRRAILLPYATSTYAITLNCWLHPSHITVIATFDPNVVTTIHMQRMLNQMRHAFQQIAPSSNKRWGDVDLLSPEDLTQLQIWNPRFSAADEQCAHEVIQNKALVQPHAPAVCAWDGDFSYQELDTHASRLACTLIARGVGPESLIPLYFEKTRWILVAILGVLKAGGAFILMDTAHPLERLRNICTDTQAHLVLTSPAREGKAASLGPTTLVVGDMQANWMAEHCSSVPNERTTPDNTTAMYAVFTSGSTGKPKCVVIEHRNFMASVNDKIAAYGLSSKSRVLQFCSYAFDVATFELLITLLAGACICIPSEDEQRDQLGRVTTTRQATIAYMTPTLARALEPKDFPTLQTLVLGGEPVSREELCRWKEKDLRVSYGPAECTVTSSSGRLAADGTGVGYIGFPLGCRFWITSPEDTERLLPVGSTGELLIEGLRVGRGYLKSPDTISGAFMNPPTWLRALHARCHAVYRTGDLVRYNPDGSLTYVGRRDRQVKIRGQRIELGEIEYHVRQASPSIQDVVAEVIFLEQGHRPASLVVFLLLDSQQHSSSIQEDEIIVTSADEDFRGCIATLQPQLADILPASMIPQEFIPITRVPSSTNGKLDRRMLREHASRLSREDLAKFRPEGGGRGRKRIKHQPVTDSQRAVQSVFAQILSVPLDAIGIDDHFFRLGGDSISAMQLAGVARKVGYRMSGSDIFLYPTVKAVAERILPDDNACSDEEAIPPFSLIPASLEANTLTLSAASQCQLAPDQIEDIYPCTPIQEGVTALATRNPGSYVATVIYDVKDEADISRLQDAFASVVRASSIMRTRITYLTNRPYQVVVREQIPWDVYQSREEYKSCPTPVMGPNKRLVYPALIVPPGGGECSLILTIHHALYDGHSLSLFWQAVESAYNSLPLRITPFNRFLKYTLGPNPSEEFWRAQFENLQAAVFPAIPSPGYVPRPDATFSYRIPTPSGEAGSEHTTATMIRLAWGVLQSYYTDSTDVVYGVTANGRTAALAGIEQINGPTVCTFPLRVRVDENATISTVLSRLQFQAASIMQHEQTGLQYIRKCSDNAARACAFQTHLAIQSSSEGVDNQLLHQRKRWNWRMFASYGLVIVCDLNLGGDRGVIDCAIYHDPGLVADDQAYQMMQQFEHILHHIAAYPTQSIRDIPAVGPADWKRLARWNSTFPAASKTLVHTLFLSYAQSHPSEAAVSAWDGELTYGELASQSLQACEFLRQWGVGSGKIVPVCFEKSKWAVVAMLAVLRAGAAVALIDPSHPRGRIHQMLQQFEPCVIVSSASTKSLFADHSTTVLTPPFTRPPGQIHRTLQHSTSFDEPHISPENPAFILFTSGSTGEPKGIIMEHQHLATGIDHHGPKMRIRKGTRALHFSSYAFDLSICEIFTVLSRGGCICVPSEHDRLNRIERFVQKHRVNWMILSPSVIRTLDPDYLPGVETIVLAGEAVNQDIVSHWAPRVTLINAYGPAETTIAVAAGELSALHWEAGTIGPMMGAAGWITVPSDPRRLVPVGAVGELLVEGSVVTRGYLGRPDQTAAAYVDPPPWLVEFRRGNNPGRVYRTGDLARYTPDGHICFLGRRDTLVKLHGQRIELAEIEYHARRCFEGQDVIAETLPAPGRSEQTHAALIVFVVLDEMARSNEDEQLLCSPTATFLGRCRLAEAQLAELLPPYMVPSTFLPISHLPLTVSGKADRSRLRRAAMLLSFDQMEAYSTVAPSLPKMPSTEAEEALRTVWAHVLRKDPKVIGVDDSFFRLGGDSINAMLVVSLCHSAGVSITVEEIFEQKTISRLCACRSSQPVRTPPSTENEAAPFGLLTCEDPCAMIQQAAEICEASVHDIDDIYPCTALQEGLMALSVKNPGQYVSSREFCLQPNVDLQRFIAAWDTTIAANAILRTRLVQLADGETYQVVMKHSTPWRSIESDETAGMKPGSPLMLCSLLGPRFTLTIHHALYDAWSMSMLWDQVLKTYSGRHHIAPVSYKHFIDHIGRHHEDAKLFWQQQFAGLEALPFPILPSPGNVPRPNASLVHAIPCSGYDKGDHTMPTIIQLAWSLVISHHTGSPDVVFGATLDGRRASVAGIQRITGPTITTVPLRVQLNPQETVGESLVSLRRGITAMIPFEQLGLQTIRKLGGEPASACDFQFQLIVQPASRTARENPLVVGGTTRTHRDSYAFSSYALVVICYLDDPLPGDITVHLKYDEKMVAPISAQRLAHQFHHMIAQVCQSQDLQLASLDVINEQDGAELAEWNSSVPKSCNICLHELVLAQSGECPNATAIDAWDGSFTIALCFNRSKWVVVAMLAVLWTGGCCVPLDPTHPRERMRDILHRTNALLLLTDATHYASLSECGGAPVLTIPLLEMPNNCVAAEQNDLLSPNPDSVAFIMFTSGSTGRPKGVVVSHANISTAVREHRHLLQNVGPGRTRAAHLASYAFDVSLAEIFYPLASGGCICIPSEQDRMANLANCLSVFRTNTVFMVPSVLNALLAPDQVPGLQTLILAGEPMSRKVMETWSARVALFNAYGPTESTIFCAFGRVPESGWFPGTIGRAAGCVGWITEPENPSRLMPIGAVGELLVEGPTVTGGYLDDPAETATAYIEPPAWRAQFRETIPDGSRLYRTGDLVRYDSDGCIQFISRRDTQVKIRGQRIELSEIEYHATECFPHPCDVVVELVAVVPQGNGSSVPNLTAFVAVRGFLTDEEDSQKLILPPTDNFRAQAQQAIAQLKSRLPRYMVPSSFLPIARVPRSTSGKINRRMLRNEAGTLTLQDIQGYYMPHSMARRQATTEHELALRQLWADVLRVPVDVIHADNGFFHLGGDSVTAMQLASVARTAGLDLLVVDIFAHPILADLAQTLEHHSAQQHVMLQENVRYMPGCLVGEDTDICTLAARLVKSPVAFTPTSVEDMLPATAFQTSCLDGDNVMYIWLQFSNQVDLDCLERACQRLADHRPILRTAFISSADGYLQVVLDKIDLPAVHLHCESDIDGFMQCLCCRDRSEATLLGAPLFKIYIISQDGSCPRLVMRLSHAQYDGTFLGQLFRDLSAAYCDRPISPSPLPFAKYLHYRHLTSPADRGLFWATYLQGSQMTNLTSPSVQHSRCTDVHPIVVAQREIPLPTTRDGFTVASLSQTTWAYVLAQLTGEKDVVFGTVLNGRDSPFPHMDQVAGPCLAILPIRISIDRTWDTDRLVRHVQDQHVQIMPYVSTDLRDIQRSVPGYASVVKFGSTFNHLKSGTMAPPRIGGADCQWGTTCVEGAAAFLRPSSNFLVRTTQREDTLRIYMCSWEKRIGPEALEDIADRFVQCMKLFADESSSRLGNL</sequence>
<dbReference type="SUPFAM" id="SSF56801">
    <property type="entry name" value="Acetyl-CoA synthetase-like"/>
    <property type="match status" value="4"/>
</dbReference>
<dbReference type="SUPFAM" id="SSF52777">
    <property type="entry name" value="CoA-dependent acyltransferases"/>
    <property type="match status" value="8"/>
</dbReference>
<dbReference type="EMBL" id="VCAU01000057">
    <property type="protein sequence ID" value="KAF9887737.1"/>
    <property type="molecule type" value="Genomic_DNA"/>
</dbReference>
<dbReference type="InterPro" id="IPR023213">
    <property type="entry name" value="CAT-like_dom_sf"/>
</dbReference>
<dbReference type="FunFam" id="3.30.559.30:FF:000003">
    <property type="entry name" value="Nonribosomal peptide synthase SidD"/>
    <property type="match status" value="3"/>
</dbReference>
<feature type="domain" description="Carrier" evidence="5">
    <location>
        <begin position="1677"/>
        <end position="1753"/>
    </location>
</feature>
<dbReference type="FunFam" id="3.40.50.12780:FF:000014">
    <property type="entry name" value="Nonribosomal peptide synthetase 1"/>
    <property type="match status" value="2"/>
</dbReference>
<dbReference type="GO" id="GO:0044550">
    <property type="term" value="P:secondary metabolite biosynthetic process"/>
    <property type="evidence" value="ECO:0007669"/>
    <property type="project" value="TreeGrafter"/>
</dbReference>
<proteinExistence type="inferred from homology"/>
<dbReference type="InterPro" id="IPR010071">
    <property type="entry name" value="AA_adenyl_dom"/>
</dbReference>
<keyword evidence="1" id="KW-0596">Phosphopantetheine</keyword>
<protein>
    <recommendedName>
        <fullName evidence="5">Carrier domain-containing protein</fullName>
    </recommendedName>
</protein>
<feature type="domain" description="Carrier" evidence="5">
    <location>
        <begin position="3814"/>
        <end position="3890"/>
    </location>
</feature>
<name>A0AAD4CK35_ASPNN</name>
<dbReference type="GO" id="GO:0031177">
    <property type="term" value="F:phosphopantetheine binding"/>
    <property type="evidence" value="ECO:0007669"/>
    <property type="project" value="InterPro"/>
</dbReference>
<dbReference type="PROSITE" id="PS00455">
    <property type="entry name" value="AMP_BINDING"/>
    <property type="match status" value="3"/>
</dbReference>
<dbReference type="Pfam" id="PF00501">
    <property type="entry name" value="AMP-binding"/>
    <property type="match status" value="4"/>
</dbReference>
<comment type="similarity">
    <text evidence="4">Belongs to the NRP synthetase family.</text>
</comment>
<feature type="domain" description="Carrier" evidence="5">
    <location>
        <begin position="2759"/>
        <end position="2835"/>
    </location>
</feature>
<dbReference type="SMART" id="SM00823">
    <property type="entry name" value="PKS_PP"/>
    <property type="match status" value="4"/>
</dbReference>
<dbReference type="CDD" id="cd19545">
    <property type="entry name" value="FUM14_C_NRPS-like"/>
    <property type="match status" value="3"/>
</dbReference>
<evidence type="ECO:0000256" key="3">
    <source>
        <dbReference type="ARBA" id="ARBA00022598"/>
    </source>
</evidence>
<keyword evidence="7" id="KW-1185">Reference proteome</keyword>
<dbReference type="InterPro" id="IPR045851">
    <property type="entry name" value="AMP-bd_C_sf"/>
</dbReference>
<dbReference type="InterPro" id="IPR042099">
    <property type="entry name" value="ANL_N_sf"/>
</dbReference>
<keyword evidence="2" id="KW-0597">Phosphoprotein</keyword>
<dbReference type="InterPro" id="IPR009081">
    <property type="entry name" value="PP-bd_ACP"/>
</dbReference>
<dbReference type="Proteomes" id="UP001194746">
    <property type="component" value="Unassembled WGS sequence"/>
</dbReference>